<feature type="binding site" evidence="8">
    <location>
        <position position="239"/>
    </location>
    <ligand>
        <name>Zn(2+)</name>
        <dbReference type="ChEBI" id="CHEBI:29105"/>
        <label>1</label>
    </ligand>
</feature>
<keyword evidence="9" id="KW-0732">Signal</keyword>
<evidence type="ECO:0000256" key="4">
    <source>
        <dbReference type="ARBA" id="ARBA00022801"/>
    </source>
</evidence>
<dbReference type="AlphaFoldDB" id="A0A9R0I5E9"/>
<dbReference type="Proteomes" id="UP000813463">
    <property type="component" value="Chromosome 1"/>
</dbReference>
<evidence type="ECO:0000256" key="7">
    <source>
        <dbReference type="PIRSR" id="PIRSR621190-1"/>
    </source>
</evidence>
<feature type="binding site" description="in inhibited form" evidence="8">
    <location>
        <position position="118"/>
    </location>
    <ligand>
        <name>Zn(2+)</name>
        <dbReference type="ChEBI" id="CHEBI:29105"/>
        <label>2</label>
        <note>catalytic</note>
    </ligand>
</feature>
<comment type="cofactor">
    <cofactor evidence="8">
        <name>Ca(2+)</name>
        <dbReference type="ChEBI" id="CHEBI:29108"/>
    </cofactor>
    <text evidence="8">Can bind about 5 Ca(2+) ions per subunit.</text>
</comment>
<dbReference type="SUPFAM" id="SSF47090">
    <property type="entry name" value="PGBD-like"/>
    <property type="match status" value="1"/>
</dbReference>
<feature type="active site" evidence="7">
    <location>
        <position position="264"/>
    </location>
</feature>
<feature type="binding site" evidence="8">
    <location>
        <position position="281"/>
    </location>
    <ligand>
        <name>Zn(2+)</name>
        <dbReference type="ChEBI" id="CHEBI:29105"/>
        <label>2</label>
        <note>catalytic</note>
    </ligand>
</feature>
<comment type="cofactor">
    <cofactor evidence="8">
        <name>Zn(2+)</name>
        <dbReference type="ChEBI" id="CHEBI:29105"/>
    </cofactor>
    <text evidence="8">Binds 2 Zn(2+) ions per subunit.</text>
</comment>
<dbReference type="GO" id="GO:0006508">
    <property type="term" value="P:proteolysis"/>
    <property type="evidence" value="ECO:0007669"/>
    <property type="project" value="UniProtKB-KW"/>
</dbReference>
<dbReference type="InterPro" id="IPR036365">
    <property type="entry name" value="PGBD-like_sf"/>
</dbReference>
<name>A0A9R0I5E9_SPIOL</name>
<feature type="binding site" evidence="8">
    <location>
        <position position="221"/>
    </location>
    <ligand>
        <name>Ca(2+)</name>
        <dbReference type="ChEBI" id="CHEBI:29108"/>
        <label>3</label>
    </ligand>
</feature>
<dbReference type="InterPro" id="IPR006026">
    <property type="entry name" value="Peptidase_Metallo"/>
</dbReference>
<dbReference type="Pfam" id="PF00413">
    <property type="entry name" value="Peptidase_M10"/>
    <property type="match status" value="1"/>
</dbReference>
<dbReference type="GO" id="GO:0004222">
    <property type="term" value="F:metalloendopeptidase activity"/>
    <property type="evidence" value="ECO:0000318"/>
    <property type="project" value="GO_Central"/>
</dbReference>
<dbReference type="PRINTS" id="PR00138">
    <property type="entry name" value="MATRIXIN"/>
</dbReference>
<evidence type="ECO:0000256" key="6">
    <source>
        <dbReference type="ARBA" id="ARBA00023049"/>
    </source>
</evidence>
<keyword evidence="5 8" id="KW-0862">Zinc</keyword>
<evidence type="ECO:0000313" key="12">
    <source>
        <dbReference type="RefSeq" id="XP_021842808.2"/>
    </source>
</evidence>
<feature type="binding site" evidence="8">
    <location>
        <position position="214"/>
    </location>
    <ligand>
        <name>Zn(2+)</name>
        <dbReference type="ChEBI" id="CHEBI:29105"/>
        <label>1</label>
    </ligand>
</feature>
<dbReference type="SUPFAM" id="SSF55486">
    <property type="entry name" value="Metalloproteases ('zincins'), catalytic domain"/>
    <property type="match status" value="1"/>
</dbReference>
<feature type="signal peptide" evidence="9">
    <location>
        <begin position="1"/>
        <end position="25"/>
    </location>
</feature>
<feature type="binding site" evidence="8">
    <location>
        <position position="222"/>
    </location>
    <ligand>
        <name>Ca(2+)</name>
        <dbReference type="ChEBI" id="CHEBI:29108"/>
        <label>3</label>
    </ligand>
</feature>
<keyword evidence="3 8" id="KW-0479">Metal-binding</keyword>
<dbReference type="Pfam" id="PF01471">
    <property type="entry name" value="PG_binding_1"/>
    <property type="match status" value="1"/>
</dbReference>
<keyword evidence="2" id="KW-0645">Protease</keyword>
<organism evidence="11 12">
    <name type="scientific">Spinacia oleracea</name>
    <name type="common">Spinach</name>
    <dbReference type="NCBI Taxonomy" id="3562"/>
    <lineage>
        <taxon>Eukaryota</taxon>
        <taxon>Viridiplantae</taxon>
        <taxon>Streptophyta</taxon>
        <taxon>Embryophyta</taxon>
        <taxon>Tracheophyta</taxon>
        <taxon>Spermatophyta</taxon>
        <taxon>Magnoliopsida</taxon>
        <taxon>eudicotyledons</taxon>
        <taxon>Gunneridae</taxon>
        <taxon>Pentapetalae</taxon>
        <taxon>Caryophyllales</taxon>
        <taxon>Chenopodiaceae</taxon>
        <taxon>Chenopodioideae</taxon>
        <taxon>Anserineae</taxon>
        <taxon>Spinacia</taxon>
    </lineage>
</organism>
<dbReference type="InterPro" id="IPR002477">
    <property type="entry name" value="Peptidoglycan-bd-like"/>
</dbReference>
<evidence type="ECO:0000256" key="5">
    <source>
        <dbReference type="ARBA" id="ARBA00022833"/>
    </source>
</evidence>
<feature type="domain" description="Peptidase metallopeptidase" evidence="10">
    <location>
        <begin position="150"/>
        <end position="308"/>
    </location>
</feature>
<evidence type="ECO:0000256" key="8">
    <source>
        <dbReference type="PIRSR" id="PIRSR621190-2"/>
    </source>
</evidence>
<keyword evidence="6" id="KW-0482">Metalloprotease</keyword>
<feature type="binding site" evidence="8">
    <location>
        <position position="229"/>
    </location>
    <ligand>
        <name>Zn(2+)</name>
        <dbReference type="ChEBI" id="CHEBI:29105"/>
        <label>1</label>
    </ligand>
</feature>
<dbReference type="PANTHER" id="PTHR10201:SF213">
    <property type="entry name" value="METALLOENDOPROTEINASE 2-MMP-LIKE"/>
    <property type="match status" value="1"/>
</dbReference>
<keyword evidence="8" id="KW-0106">Calcium</keyword>
<dbReference type="InterPro" id="IPR021190">
    <property type="entry name" value="Pept_M10A"/>
</dbReference>
<dbReference type="GO" id="GO:0030574">
    <property type="term" value="P:collagen catabolic process"/>
    <property type="evidence" value="ECO:0000318"/>
    <property type="project" value="GO_Central"/>
</dbReference>
<evidence type="ECO:0000256" key="1">
    <source>
        <dbReference type="ARBA" id="ARBA00009614"/>
    </source>
</evidence>
<comment type="similarity">
    <text evidence="1">Belongs to the peptidase M10A family. Matrix metalloproteinases (MMPs) subfamily.</text>
</comment>
<feature type="binding site" evidence="8">
    <location>
        <position position="241"/>
    </location>
    <ligand>
        <name>Ca(2+)</name>
        <dbReference type="ChEBI" id="CHEBI:29108"/>
        <label>3</label>
    </ligand>
</feature>
<evidence type="ECO:0000256" key="9">
    <source>
        <dbReference type="SAM" id="SignalP"/>
    </source>
</evidence>
<dbReference type="KEGG" id="soe:110782872"/>
<evidence type="ECO:0000256" key="3">
    <source>
        <dbReference type="ARBA" id="ARBA00022723"/>
    </source>
</evidence>
<gene>
    <name evidence="12" type="primary">LOC110782872</name>
</gene>
<feature type="binding site" evidence="8">
    <location>
        <position position="216"/>
    </location>
    <ligand>
        <name>Zn(2+)</name>
        <dbReference type="ChEBI" id="CHEBI:29105"/>
        <label>1</label>
    </ligand>
</feature>
<dbReference type="GO" id="GO:0031012">
    <property type="term" value="C:extracellular matrix"/>
    <property type="evidence" value="ECO:0007669"/>
    <property type="project" value="InterPro"/>
</dbReference>
<dbReference type="SMART" id="SM00235">
    <property type="entry name" value="ZnMc"/>
    <property type="match status" value="1"/>
</dbReference>
<evidence type="ECO:0000313" key="11">
    <source>
        <dbReference type="Proteomes" id="UP000813463"/>
    </source>
</evidence>
<dbReference type="InterPro" id="IPR024079">
    <property type="entry name" value="MetalloPept_cat_dom_sf"/>
</dbReference>
<dbReference type="GO" id="GO:0030198">
    <property type="term" value="P:extracellular matrix organization"/>
    <property type="evidence" value="ECO:0000318"/>
    <property type="project" value="GO_Central"/>
</dbReference>
<reference evidence="12" key="2">
    <citation type="submission" date="2025-08" db="UniProtKB">
        <authorList>
            <consortium name="RefSeq"/>
        </authorList>
    </citation>
    <scope>IDENTIFICATION</scope>
    <source>
        <tissue evidence="12">Leaf</tissue>
    </source>
</reference>
<reference evidence="11" key="1">
    <citation type="journal article" date="2021" name="Nat. Commun.">
        <title>Genomic analyses provide insights into spinach domestication and the genetic basis of agronomic traits.</title>
        <authorList>
            <person name="Cai X."/>
            <person name="Sun X."/>
            <person name="Xu C."/>
            <person name="Sun H."/>
            <person name="Wang X."/>
            <person name="Ge C."/>
            <person name="Zhang Z."/>
            <person name="Wang Q."/>
            <person name="Fei Z."/>
            <person name="Jiao C."/>
            <person name="Wang Q."/>
        </authorList>
    </citation>
    <scope>NUCLEOTIDE SEQUENCE [LARGE SCALE GENOMIC DNA]</scope>
    <source>
        <strain evidence="11">cv. Varoflay</strain>
    </source>
</reference>
<proteinExistence type="inferred from homology"/>
<protein>
    <submittedName>
        <fullName evidence="12">Metalloendoproteinase 5-MMP</fullName>
    </submittedName>
</protein>
<sequence length="308" mass="34219">MATTTNIFCAILLFVFTLGPHTTQSKPNVTPFGFLKSLEGSRKGQNVAGLHQLKSYLVKFGYLENNRVSENELTIKNDDGLFDEHLEKAIRTYQNNYRLNTTGHLDAATVKQMMKPRCGCADIINGRNTMQRKHNTSSKSMYGASFYGVIGTRWTSSELTYQIRVETLIPGSENMRYVVADALNKWAEYSPFSFQEVGEGSRSNLVFGFAVGDHGDGFPFDGRGGVLGHSFPPPDGRSHYDANDIWSDNPGQYQIDLNSVVLHEIGHLLGLGHSADINAVMHSGINYGERRRVLQEDDIQGIQALYGS</sequence>
<keyword evidence="11" id="KW-1185">Reference proteome</keyword>
<feature type="chain" id="PRO_5045978291" evidence="9">
    <location>
        <begin position="26"/>
        <end position="308"/>
    </location>
</feature>
<keyword evidence="4" id="KW-0378">Hydrolase</keyword>
<evidence type="ECO:0000256" key="2">
    <source>
        <dbReference type="ARBA" id="ARBA00022670"/>
    </source>
</evidence>
<feature type="binding site" evidence="8">
    <location>
        <position position="273"/>
    </location>
    <ligand>
        <name>Zn(2+)</name>
        <dbReference type="ChEBI" id="CHEBI:29105"/>
        <label>2</label>
        <note>catalytic</note>
    </ligand>
</feature>
<dbReference type="RefSeq" id="XP_021842808.2">
    <property type="nucleotide sequence ID" value="XM_021987116.2"/>
</dbReference>
<dbReference type="InterPro" id="IPR001818">
    <property type="entry name" value="Pept_M10_metallopeptidase"/>
</dbReference>
<dbReference type="CDD" id="cd04278">
    <property type="entry name" value="ZnMc_MMP"/>
    <property type="match status" value="1"/>
</dbReference>
<evidence type="ECO:0000259" key="10">
    <source>
        <dbReference type="SMART" id="SM00235"/>
    </source>
</evidence>
<dbReference type="GO" id="GO:0008270">
    <property type="term" value="F:zinc ion binding"/>
    <property type="evidence" value="ECO:0007669"/>
    <property type="project" value="InterPro"/>
</dbReference>
<dbReference type="PANTHER" id="PTHR10201">
    <property type="entry name" value="MATRIX METALLOPROTEINASE"/>
    <property type="match status" value="1"/>
</dbReference>
<dbReference type="InterPro" id="IPR033739">
    <property type="entry name" value="M10A_MMP"/>
</dbReference>
<feature type="binding site" evidence="8">
    <location>
        <position position="267"/>
    </location>
    <ligand>
        <name>Zn(2+)</name>
        <dbReference type="ChEBI" id="CHEBI:29105"/>
        <label>2</label>
        <note>catalytic</note>
    </ligand>
</feature>
<feature type="binding site" evidence="8">
    <location>
        <position position="263"/>
    </location>
    <ligand>
        <name>Zn(2+)</name>
        <dbReference type="ChEBI" id="CHEBI:29105"/>
        <label>2</label>
        <note>catalytic</note>
    </ligand>
</feature>
<accession>A0A9R0I5E9</accession>
<dbReference type="GeneID" id="110782872"/>
<dbReference type="Gene3D" id="3.40.390.10">
    <property type="entry name" value="Collagenase (Catalytic Domain)"/>
    <property type="match status" value="1"/>
</dbReference>